<organism evidence="2 3">
    <name type="scientific">Sporisorium reilianum (strain SRZ2)</name>
    <name type="common">Maize head smut fungus</name>
    <dbReference type="NCBI Taxonomy" id="999809"/>
    <lineage>
        <taxon>Eukaryota</taxon>
        <taxon>Fungi</taxon>
        <taxon>Dikarya</taxon>
        <taxon>Basidiomycota</taxon>
        <taxon>Ustilaginomycotina</taxon>
        <taxon>Ustilaginomycetes</taxon>
        <taxon>Ustilaginales</taxon>
        <taxon>Ustilaginaceae</taxon>
        <taxon>Sporisorium</taxon>
    </lineage>
</organism>
<name>E7A346_SPORE</name>
<feature type="region of interest" description="Disordered" evidence="1">
    <location>
        <begin position="1"/>
        <end position="39"/>
    </location>
</feature>
<reference evidence="2 3" key="1">
    <citation type="journal article" date="2010" name="Science">
        <title>Pathogenicity determinants in smut fungi revealed by genome comparison.</title>
        <authorList>
            <person name="Schirawski J."/>
            <person name="Mannhaupt G."/>
            <person name="Muench K."/>
            <person name="Brefort T."/>
            <person name="Schipper K."/>
            <person name="Doehlemann G."/>
            <person name="Di Stasio M."/>
            <person name="Roessel N."/>
            <person name="Mendoza-Mendoza A."/>
            <person name="Pester D."/>
            <person name="Mueller O."/>
            <person name="Winterberg B."/>
            <person name="Meyer E."/>
            <person name="Ghareeb H."/>
            <person name="Wollenberg T."/>
            <person name="Muensterkoetter M."/>
            <person name="Wong P."/>
            <person name="Walter M."/>
            <person name="Stukenbrock E."/>
            <person name="Gueldener U."/>
            <person name="Kahmann R."/>
        </authorList>
    </citation>
    <scope>NUCLEOTIDE SEQUENCE [LARGE SCALE GENOMIC DNA]</scope>
    <source>
        <strain evidence="3">SRZ2</strain>
    </source>
</reference>
<dbReference type="eggNOG" id="ENOG502RDZ9">
    <property type="taxonomic scope" value="Eukaryota"/>
</dbReference>
<feature type="region of interest" description="Disordered" evidence="1">
    <location>
        <begin position="108"/>
        <end position="131"/>
    </location>
</feature>
<sequence>MAPAFATAMMDATTTTVKKPRQTRNVQPEIDPSIPLHPWASTSKLHQASYRPVVKSQPQPAQPQPQYAMSMHPPQTFPVAVAPIPTASFYAQPQPPPHTAATYVQATPVPSAKPEPPQPVAPAPALPKKNLPTRADLDFLLGGSSRARAGSSAPNATAKEKKPRATAAKKPGTKPRTYTARKRKDAQQLSEQTDGAGPSRLPALDPEASTLRLPLQDHDDDLPLGAEAVMESDHEAGSSFEADNEAEGGAADKDDPTDRDFRPGANAATTTTTTKRKSRLSQASDAAAAASGTKKRARRSLASTSTTAGKVAGSNGGWLTPDGPRRRGRPPKVAYTPDVIEQMKVANEMLGITPDGQEAACRKNLRDIIDPQTRQALSPEMRVALLRARNTQLQRERLRRLREAGLPRVVGAKPGPKPKPKQEPEVKEDKPKRTKKRAEARDDEMETGSGSAILERAKGKVSEWIKSISSEAELSADAEWDDMLPPSPPRQRARIASSAASSRQRAHETPEASLPPPPPPASAPAPEAAVGGGDLNIDPRLFDDSAHTAPDDELVHGYFSRFATVTGDAHAPKHEHGLGGVEGDEYYFSN</sequence>
<feature type="region of interest" description="Disordered" evidence="1">
    <location>
        <begin position="569"/>
        <end position="590"/>
    </location>
</feature>
<dbReference type="Proteomes" id="UP000008867">
    <property type="component" value="Chromosome 9"/>
</dbReference>
<feature type="compositionally biased region" description="Pro residues" evidence="1">
    <location>
        <begin position="513"/>
        <end position="523"/>
    </location>
</feature>
<accession>E7A346</accession>
<feature type="region of interest" description="Disordered" evidence="1">
    <location>
        <begin position="48"/>
        <end position="67"/>
    </location>
</feature>
<feature type="compositionally biased region" description="Low complexity" evidence="1">
    <location>
        <begin position="1"/>
        <end position="16"/>
    </location>
</feature>
<feature type="region of interest" description="Disordered" evidence="1">
    <location>
        <begin position="400"/>
        <end position="460"/>
    </location>
</feature>
<dbReference type="HOGENOM" id="CLU_462445_0_0_1"/>
<evidence type="ECO:0000313" key="3">
    <source>
        <dbReference type="Proteomes" id="UP000008867"/>
    </source>
</evidence>
<feature type="region of interest" description="Disordered" evidence="1">
    <location>
        <begin position="475"/>
        <end position="548"/>
    </location>
</feature>
<feature type="compositionally biased region" description="Basic and acidic residues" evidence="1">
    <location>
        <begin position="420"/>
        <end position="431"/>
    </location>
</feature>
<dbReference type="EMBL" id="FQ311474">
    <property type="protein sequence ID" value="CBQ73969.1"/>
    <property type="molecule type" value="Genomic_DNA"/>
</dbReference>
<evidence type="ECO:0000313" key="2">
    <source>
        <dbReference type="EMBL" id="CBQ73969.1"/>
    </source>
</evidence>
<proteinExistence type="predicted"/>
<feature type="compositionally biased region" description="Low complexity" evidence="1">
    <location>
        <begin position="144"/>
        <end position="153"/>
    </location>
</feature>
<feature type="region of interest" description="Disordered" evidence="1">
    <location>
        <begin position="144"/>
        <end position="333"/>
    </location>
</feature>
<protein>
    <submittedName>
        <fullName evidence="2">Uncharacterized protein</fullName>
    </submittedName>
</protein>
<evidence type="ECO:0000256" key="1">
    <source>
        <dbReference type="SAM" id="MobiDB-lite"/>
    </source>
</evidence>
<gene>
    <name evidence="2" type="ORF">sr11181</name>
</gene>
<dbReference type="VEuPathDB" id="FungiDB:sr11181"/>
<feature type="compositionally biased region" description="Pro residues" evidence="1">
    <location>
        <begin position="111"/>
        <end position="125"/>
    </location>
</feature>
<feature type="compositionally biased region" description="Low complexity" evidence="1">
    <location>
        <begin position="494"/>
        <end position="503"/>
    </location>
</feature>
<dbReference type="AlphaFoldDB" id="E7A346"/>
<keyword evidence="3" id="KW-1185">Reference proteome</keyword>
<feature type="compositionally biased region" description="Low complexity" evidence="1">
    <location>
        <begin position="280"/>
        <end position="292"/>
    </location>
</feature>
<dbReference type="OrthoDB" id="2556512at2759"/>
<feature type="compositionally biased region" description="Basic and acidic residues" evidence="1">
    <location>
        <begin position="250"/>
        <end position="262"/>
    </location>
</feature>